<feature type="transmembrane region" description="Helical" evidence="7">
    <location>
        <begin position="614"/>
        <end position="633"/>
    </location>
</feature>
<evidence type="ECO:0000256" key="8">
    <source>
        <dbReference type="SAM" id="SignalP"/>
    </source>
</evidence>
<dbReference type="EMBL" id="VIFY01000069">
    <property type="protein sequence ID" value="TQB72107.1"/>
    <property type="molecule type" value="Genomic_DNA"/>
</dbReference>
<feature type="domain" description="Peptidase M20 dimerisation" evidence="9">
    <location>
        <begin position="254"/>
        <end position="409"/>
    </location>
</feature>
<evidence type="ECO:0000313" key="11">
    <source>
        <dbReference type="Proteomes" id="UP000319663"/>
    </source>
</evidence>
<dbReference type="Proteomes" id="UP000319663">
    <property type="component" value="Unassembled WGS sequence"/>
</dbReference>
<dbReference type="InterPro" id="IPR001261">
    <property type="entry name" value="ArgE/DapE_CS"/>
</dbReference>
<dbReference type="Pfam" id="PF07687">
    <property type="entry name" value="M20_dimer"/>
    <property type="match status" value="1"/>
</dbReference>
<feature type="transmembrane region" description="Helical" evidence="7">
    <location>
        <begin position="654"/>
        <end position="682"/>
    </location>
</feature>
<dbReference type="STRING" id="5098.A0A507QX79"/>
<feature type="compositionally biased region" description="Basic and acidic residues" evidence="6">
    <location>
        <begin position="807"/>
        <end position="824"/>
    </location>
</feature>
<comment type="similarity">
    <text evidence="1">Belongs to the peptidase M20A family.</text>
</comment>
<dbReference type="GO" id="GO:0046872">
    <property type="term" value="F:metal ion binding"/>
    <property type="evidence" value="ECO:0007669"/>
    <property type="project" value="UniProtKB-KW"/>
</dbReference>
<feature type="chain" id="PRO_5021318273" description="Peptidase M20 dimerisation domain-containing protein" evidence="8">
    <location>
        <begin position="18"/>
        <end position="870"/>
    </location>
</feature>
<keyword evidence="5" id="KW-0862">Zinc</keyword>
<gene>
    <name evidence="10" type="ORF">MPDQ_007007</name>
</gene>
<protein>
    <recommendedName>
        <fullName evidence="9">Peptidase M20 dimerisation domain-containing protein</fullName>
    </recommendedName>
</protein>
<evidence type="ECO:0000256" key="7">
    <source>
        <dbReference type="SAM" id="Phobius"/>
    </source>
</evidence>
<dbReference type="SUPFAM" id="SSF53187">
    <property type="entry name" value="Zn-dependent exopeptidases"/>
    <property type="match status" value="1"/>
</dbReference>
<keyword evidence="11" id="KW-1185">Reference proteome</keyword>
<dbReference type="PROSITE" id="PS00758">
    <property type="entry name" value="ARGE_DAPE_CPG2_1"/>
    <property type="match status" value="1"/>
</dbReference>
<sequence length="870" mass="95278">MRAPMLLGLLSTATALGIPFHQQPLTTFSKEDLCPLAPKVNAPDDGLLSALRFVEGESFRTLQVERLSRAVQVPTTIGDYMIDPYDEGFAPFVEFHKLLESLFPLTHAQARVDHINRLGLVYTFNGTDESLKPLLFTAHQDVVPIDDPSDWTYPPFSGHFDGERLWGRGVSDCKNVLIGLLSVVEDLLQQNWKPTRTVVLAFGYDEESHGFLGAGAISKVLEKNYGRNSFEFILDEGGMGLRSLDDVVYALPGVGEKGSIDIVLTLSVNGGHSSVPPPHTGIGIVAEIIYELERQDLFTPFLDDRHPSRKTLECQVRHSPDYVEPWLADALASDDYVSLAEAVASSRGEQIRYTLQTSQAADLIQGGVKTNALPEKISATVNYRVALHQTPETVKQRAIKIISPIAAKYNLSFSAFSSLEISSDESNHLELTTLGEPLVPAPISPTDVATDAVWTYFSGVTRSVFESVPSLSGKTVVVSGDVMTGNTDTRFYWNLSRNIYRWSPSRVGGPLNIHTVDENINIDVHLEAMALYYGPVETFIIGAALSATSLGTTFVVIASASSEVDLSQTQVGSALVSAAVIDDVVGLVMSSVIGDLGKVSGGGHVNLGWLIGRPIVASIAMAILTPIVTKWGFAPFFRRFIEYHFARFDHISNIILMSLVLSAFISIAAFTGTSILFGAFLAGSFLTYLPSKHAEGPFVVMSREEGEREADKSPTFVHTFERYLLGPQEYLMEPLFFCKYWLCNSICAAVDGEADLEGRGLYPLDGFCEGSSQRYNYSSQHLLTCVQLVVGIWLQAWKLVLGEKPQKTRESSEQGQGQERRKGECSPAQSDHQNSWDDTWLAALLLGSAMVARGEIGLLIIEIGHNEIHT</sequence>
<evidence type="ECO:0000256" key="5">
    <source>
        <dbReference type="ARBA" id="ARBA00022833"/>
    </source>
</evidence>
<feature type="region of interest" description="Disordered" evidence="6">
    <location>
        <begin position="807"/>
        <end position="834"/>
    </location>
</feature>
<dbReference type="GO" id="GO:0000328">
    <property type="term" value="C:fungal-type vacuole lumen"/>
    <property type="evidence" value="ECO:0007669"/>
    <property type="project" value="TreeGrafter"/>
</dbReference>
<feature type="transmembrane region" description="Helical" evidence="7">
    <location>
        <begin position="539"/>
        <end position="560"/>
    </location>
</feature>
<comment type="caution">
    <text evidence="10">The sequence shown here is derived from an EMBL/GenBank/DDBJ whole genome shotgun (WGS) entry which is preliminary data.</text>
</comment>
<evidence type="ECO:0000256" key="6">
    <source>
        <dbReference type="SAM" id="MobiDB-lite"/>
    </source>
</evidence>
<keyword evidence="3" id="KW-0479">Metal-binding</keyword>
<dbReference type="PANTHER" id="PTHR45962:SF1">
    <property type="entry name" value="N-FATTY-ACYL-AMINO ACID SYNTHASE_HYDROLASE PM20D1"/>
    <property type="match status" value="1"/>
</dbReference>
<dbReference type="GO" id="GO:0051603">
    <property type="term" value="P:proteolysis involved in protein catabolic process"/>
    <property type="evidence" value="ECO:0007669"/>
    <property type="project" value="TreeGrafter"/>
</dbReference>
<keyword evidence="4" id="KW-0378">Hydrolase</keyword>
<keyword evidence="8" id="KW-0732">Signal</keyword>
<evidence type="ECO:0000259" key="9">
    <source>
        <dbReference type="Pfam" id="PF07687"/>
    </source>
</evidence>
<dbReference type="Gene3D" id="1.20.1530.20">
    <property type="match status" value="1"/>
</dbReference>
<dbReference type="InterPro" id="IPR036264">
    <property type="entry name" value="Bact_exopeptidase_dim_dom"/>
</dbReference>
<dbReference type="Gene3D" id="3.40.630.10">
    <property type="entry name" value="Zn peptidases"/>
    <property type="match status" value="1"/>
</dbReference>
<evidence type="ECO:0000256" key="4">
    <source>
        <dbReference type="ARBA" id="ARBA00022801"/>
    </source>
</evidence>
<dbReference type="InterPro" id="IPR002933">
    <property type="entry name" value="Peptidase_M20"/>
</dbReference>
<name>A0A507QX79_MONPU</name>
<dbReference type="InterPro" id="IPR011650">
    <property type="entry name" value="Peptidase_M20_dimer"/>
</dbReference>
<keyword evidence="2" id="KW-0645">Protease</keyword>
<evidence type="ECO:0000256" key="2">
    <source>
        <dbReference type="ARBA" id="ARBA00022670"/>
    </source>
</evidence>
<dbReference type="Gene3D" id="3.30.70.360">
    <property type="match status" value="1"/>
</dbReference>
<dbReference type="SUPFAM" id="SSF55031">
    <property type="entry name" value="Bacterial exopeptidase dimerisation domain"/>
    <property type="match status" value="1"/>
</dbReference>
<dbReference type="FunFam" id="3.40.630.10:FF:000123">
    <property type="entry name" value="Vacuolar carboxypeptidase Cps1, putative"/>
    <property type="match status" value="1"/>
</dbReference>
<dbReference type="InterPro" id="IPR038770">
    <property type="entry name" value="Na+/solute_symporter_sf"/>
</dbReference>
<keyword evidence="7" id="KW-0472">Membrane</keyword>
<feature type="signal peptide" evidence="8">
    <location>
        <begin position="1"/>
        <end position="17"/>
    </location>
</feature>
<dbReference type="CDD" id="cd05674">
    <property type="entry name" value="M20_yscS"/>
    <property type="match status" value="1"/>
</dbReference>
<accession>A0A507QX79</accession>
<feature type="transmembrane region" description="Helical" evidence="7">
    <location>
        <begin position="572"/>
        <end position="594"/>
    </location>
</feature>
<evidence type="ECO:0000256" key="1">
    <source>
        <dbReference type="ARBA" id="ARBA00006247"/>
    </source>
</evidence>
<dbReference type="Pfam" id="PF01546">
    <property type="entry name" value="Peptidase_M20"/>
    <property type="match status" value="1"/>
</dbReference>
<dbReference type="InterPro" id="IPR047177">
    <property type="entry name" value="Pept_M20A"/>
</dbReference>
<evidence type="ECO:0000313" key="10">
    <source>
        <dbReference type="EMBL" id="TQB72107.1"/>
    </source>
</evidence>
<keyword evidence="7" id="KW-1133">Transmembrane helix</keyword>
<keyword evidence="7" id="KW-0812">Transmembrane</keyword>
<dbReference type="GO" id="GO:0004180">
    <property type="term" value="F:carboxypeptidase activity"/>
    <property type="evidence" value="ECO:0007669"/>
    <property type="project" value="TreeGrafter"/>
</dbReference>
<evidence type="ECO:0000256" key="3">
    <source>
        <dbReference type="ARBA" id="ARBA00022723"/>
    </source>
</evidence>
<dbReference type="AlphaFoldDB" id="A0A507QX79"/>
<organism evidence="10 11">
    <name type="scientific">Monascus purpureus</name>
    <name type="common">Red mold</name>
    <name type="synonym">Monascus anka</name>
    <dbReference type="NCBI Taxonomy" id="5098"/>
    <lineage>
        <taxon>Eukaryota</taxon>
        <taxon>Fungi</taxon>
        <taxon>Dikarya</taxon>
        <taxon>Ascomycota</taxon>
        <taxon>Pezizomycotina</taxon>
        <taxon>Eurotiomycetes</taxon>
        <taxon>Eurotiomycetidae</taxon>
        <taxon>Eurotiales</taxon>
        <taxon>Aspergillaceae</taxon>
        <taxon>Monascus</taxon>
    </lineage>
</organism>
<proteinExistence type="inferred from homology"/>
<dbReference type="PANTHER" id="PTHR45962">
    <property type="entry name" value="N-FATTY-ACYL-AMINO ACID SYNTHASE/HYDROLASE PM20D1"/>
    <property type="match status" value="1"/>
</dbReference>
<reference evidence="10 11" key="1">
    <citation type="submission" date="2019-06" db="EMBL/GenBank/DDBJ databases">
        <title>Wine fermentation using esterase from Monascus purpureus.</title>
        <authorList>
            <person name="Geng C."/>
            <person name="Zhang Y."/>
        </authorList>
    </citation>
    <scope>NUCLEOTIDE SEQUENCE [LARGE SCALE GENOMIC DNA]</scope>
    <source>
        <strain evidence="10">HQ1</strain>
    </source>
</reference>